<dbReference type="InterPro" id="IPR012340">
    <property type="entry name" value="NA-bd_OB-fold"/>
</dbReference>
<evidence type="ECO:0000259" key="6">
    <source>
        <dbReference type="Pfam" id="PF01957"/>
    </source>
</evidence>
<dbReference type="InterPro" id="IPR002810">
    <property type="entry name" value="NfeD-like_C"/>
</dbReference>
<dbReference type="EMBL" id="QQWG01000002">
    <property type="protein sequence ID" value="RRG23981.1"/>
    <property type="molecule type" value="Genomic_DNA"/>
</dbReference>
<sequence length="155" mass="16994">MMIFIIILLLVLGVVLILLEFFVLPGITVAGITGAVMMLGGIYLSYHHYGPMIGHLTVIGSVIFSLLALWLALKSGTWNRIMLKTEIDSKVEKLEDNLVAIGDEGICLSRLAPMGQVRIKNHIIEAKSTGGYIDEKTPIEVIKIVDKVIVVKPLK</sequence>
<keyword evidence="2 5" id="KW-0812">Transmembrane</keyword>
<keyword evidence="4 5" id="KW-0472">Membrane</keyword>
<evidence type="ECO:0000259" key="7">
    <source>
        <dbReference type="Pfam" id="PF24961"/>
    </source>
</evidence>
<protein>
    <submittedName>
        <fullName evidence="8">Uncharacterized protein</fullName>
    </submittedName>
</protein>
<keyword evidence="9" id="KW-1185">Reference proteome</keyword>
<proteinExistence type="predicted"/>
<organism evidence="8 9">
    <name type="scientific">Ancylomarina euxinus</name>
    <dbReference type="NCBI Taxonomy" id="2283627"/>
    <lineage>
        <taxon>Bacteria</taxon>
        <taxon>Pseudomonadati</taxon>
        <taxon>Bacteroidota</taxon>
        <taxon>Bacteroidia</taxon>
        <taxon>Marinilabiliales</taxon>
        <taxon>Marinifilaceae</taxon>
        <taxon>Ancylomarina</taxon>
    </lineage>
</organism>
<dbReference type="OrthoDB" id="1120520at2"/>
<dbReference type="GO" id="GO:0005886">
    <property type="term" value="C:plasma membrane"/>
    <property type="evidence" value="ECO:0007669"/>
    <property type="project" value="TreeGrafter"/>
</dbReference>
<dbReference type="InterPro" id="IPR056739">
    <property type="entry name" value="NfeD_membrane"/>
</dbReference>
<feature type="transmembrane region" description="Helical" evidence="5">
    <location>
        <begin position="54"/>
        <end position="73"/>
    </location>
</feature>
<evidence type="ECO:0000256" key="4">
    <source>
        <dbReference type="ARBA" id="ARBA00023136"/>
    </source>
</evidence>
<feature type="domain" description="NfeD-like C-terminal" evidence="6">
    <location>
        <begin position="101"/>
        <end position="153"/>
    </location>
</feature>
<dbReference type="AlphaFoldDB" id="A0A425Y6D0"/>
<dbReference type="PANTHER" id="PTHR33507">
    <property type="entry name" value="INNER MEMBRANE PROTEIN YBBJ"/>
    <property type="match status" value="1"/>
</dbReference>
<feature type="domain" description="NfeD integral membrane" evidence="7">
    <location>
        <begin position="6"/>
        <end position="74"/>
    </location>
</feature>
<dbReference type="Gene3D" id="2.40.50.140">
    <property type="entry name" value="Nucleic acid-binding proteins"/>
    <property type="match status" value="1"/>
</dbReference>
<evidence type="ECO:0000256" key="5">
    <source>
        <dbReference type="SAM" id="Phobius"/>
    </source>
</evidence>
<accession>A0A425Y6D0</accession>
<comment type="caution">
    <text evidence="8">The sequence shown here is derived from an EMBL/GenBank/DDBJ whole genome shotgun (WGS) entry which is preliminary data.</text>
</comment>
<gene>
    <name evidence="8" type="ORF">DWB61_02360</name>
</gene>
<evidence type="ECO:0000256" key="2">
    <source>
        <dbReference type="ARBA" id="ARBA00022692"/>
    </source>
</evidence>
<dbReference type="Pfam" id="PF01957">
    <property type="entry name" value="NfeD"/>
    <property type="match status" value="1"/>
</dbReference>
<dbReference type="RefSeq" id="WP_125029293.1">
    <property type="nucleotide sequence ID" value="NZ_JAPXVP010000002.1"/>
</dbReference>
<dbReference type="Proteomes" id="UP000285794">
    <property type="component" value="Unassembled WGS sequence"/>
</dbReference>
<evidence type="ECO:0000256" key="3">
    <source>
        <dbReference type="ARBA" id="ARBA00022989"/>
    </source>
</evidence>
<comment type="subcellular location">
    <subcellularLocation>
        <location evidence="1">Membrane</location>
        <topology evidence="1">Multi-pass membrane protein</topology>
    </subcellularLocation>
</comment>
<reference evidence="8 9" key="1">
    <citation type="submission" date="2018-07" db="EMBL/GenBank/DDBJ databases">
        <title>Draft genome sequence of Ancylomarina sp. M1P.</title>
        <authorList>
            <person name="Yadav S."/>
            <person name="Villanueva L."/>
            <person name="Damste J.S.S."/>
        </authorList>
    </citation>
    <scope>NUCLEOTIDE SEQUENCE [LARGE SCALE GENOMIC DNA]</scope>
    <source>
        <strain evidence="8 9">M1P</strain>
    </source>
</reference>
<evidence type="ECO:0000313" key="8">
    <source>
        <dbReference type="EMBL" id="RRG23981.1"/>
    </source>
</evidence>
<dbReference type="InterPro" id="IPR052165">
    <property type="entry name" value="Membrane_assoc_protease"/>
</dbReference>
<dbReference type="Pfam" id="PF24961">
    <property type="entry name" value="NfeD_membrane"/>
    <property type="match status" value="1"/>
</dbReference>
<name>A0A425Y6D0_9BACT</name>
<evidence type="ECO:0000256" key="1">
    <source>
        <dbReference type="ARBA" id="ARBA00004141"/>
    </source>
</evidence>
<evidence type="ECO:0000313" key="9">
    <source>
        <dbReference type="Proteomes" id="UP000285794"/>
    </source>
</evidence>
<keyword evidence="3 5" id="KW-1133">Transmembrane helix</keyword>
<dbReference type="PANTHER" id="PTHR33507:SF3">
    <property type="entry name" value="INNER MEMBRANE PROTEIN YBBJ"/>
    <property type="match status" value="1"/>
</dbReference>